<dbReference type="EMBL" id="AJTZ01000005">
    <property type="protein sequence ID" value="EJN94522.1"/>
    <property type="molecule type" value="Genomic_DNA"/>
</dbReference>
<proteinExistence type="predicted"/>
<evidence type="ECO:0000313" key="2">
    <source>
        <dbReference type="Proteomes" id="UP000007815"/>
    </source>
</evidence>
<protein>
    <submittedName>
        <fullName evidence="1">Uncharacterized protein</fullName>
    </submittedName>
</protein>
<organism evidence="1 2">
    <name type="scientific">Streptococcus ratti FA-1 = DSM 20564</name>
    <dbReference type="NCBI Taxonomy" id="699248"/>
    <lineage>
        <taxon>Bacteria</taxon>
        <taxon>Bacillati</taxon>
        <taxon>Bacillota</taxon>
        <taxon>Bacilli</taxon>
        <taxon>Lactobacillales</taxon>
        <taxon>Streptococcaceae</taxon>
        <taxon>Streptococcus</taxon>
    </lineage>
</organism>
<reference evidence="1 2" key="1">
    <citation type="submission" date="2009-12" db="EMBL/GenBank/DDBJ databases">
        <authorList>
            <person name="Lefebure T."/>
            <person name="Cornejo O.E."/>
            <person name="Pavinski Bitar P.D."/>
            <person name="Lang P."/>
            <person name="Stanhope M.J."/>
        </authorList>
    </citation>
    <scope>NUCLEOTIDE SEQUENCE [LARGE SCALE GENOMIC DNA]</scope>
    <source>
        <strain evidence="1 2">FA-1</strain>
    </source>
</reference>
<accession>A0ABN0GW08</accession>
<gene>
    <name evidence="1" type="ORF">SRA_08291</name>
</gene>
<evidence type="ECO:0000313" key="1">
    <source>
        <dbReference type="EMBL" id="EJN94522.1"/>
    </source>
</evidence>
<dbReference type="Proteomes" id="UP000007815">
    <property type="component" value="Unassembled WGS sequence"/>
</dbReference>
<name>A0ABN0GW08_STRRT</name>
<keyword evidence="2" id="KW-1185">Reference proteome</keyword>
<sequence>MIKLYRRNLKETLNQNFYFIKTNKMPLWGLLAKRTKIGDFFQPFGSCQSELIIGKKA</sequence>
<comment type="caution">
    <text evidence="1">The sequence shown here is derived from an EMBL/GenBank/DDBJ whole genome shotgun (WGS) entry which is preliminary data.</text>
</comment>